<dbReference type="OrthoDB" id="1104789at2759"/>
<accession>A0A9N7NJ03</accession>
<gene>
    <name evidence="1" type="ORF">SHERM_25417</name>
</gene>
<reference evidence="1" key="1">
    <citation type="submission" date="2019-12" db="EMBL/GenBank/DDBJ databases">
        <authorList>
            <person name="Scholes J."/>
        </authorList>
    </citation>
    <scope>NUCLEOTIDE SEQUENCE</scope>
</reference>
<evidence type="ECO:0000313" key="1">
    <source>
        <dbReference type="EMBL" id="CAA0829904.1"/>
    </source>
</evidence>
<protein>
    <submittedName>
        <fullName evidence="1">Uncharacterized protein</fullName>
    </submittedName>
</protein>
<dbReference type="PANTHER" id="PTHR33450">
    <property type="entry name" value="EMB|CAB67623.1-RELATED"/>
    <property type="match status" value="1"/>
</dbReference>
<dbReference type="PANTHER" id="PTHR33450:SF4">
    <property type="entry name" value="OS04G0665666 PROTEIN"/>
    <property type="match status" value="1"/>
</dbReference>
<dbReference type="Proteomes" id="UP001153555">
    <property type="component" value="Unassembled WGS sequence"/>
</dbReference>
<dbReference type="EMBL" id="CACSLK010027789">
    <property type="protein sequence ID" value="CAA0829904.1"/>
    <property type="molecule type" value="Genomic_DNA"/>
</dbReference>
<dbReference type="InterPro" id="IPR008480">
    <property type="entry name" value="DUF761_pln"/>
</dbReference>
<evidence type="ECO:0000313" key="2">
    <source>
        <dbReference type="Proteomes" id="UP001153555"/>
    </source>
</evidence>
<dbReference type="AlphaFoldDB" id="A0A9N7NJ03"/>
<comment type="caution">
    <text evidence="1">The sequence shown here is derived from an EMBL/GenBank/DDBJ whole genome shotgun (WGS) entry which is preliminary data.</text>
</comment>
<name>A0A9N7NJ03_STRHE</name>
<keyword evidence="2" id="KW-1185">Reference proteome</keyword>
<proteinExistence type="predicted"/>
<organism evidence="1 2">
    <name type="scientific">Striga hermonthica</name>
    <name type="common">Purple witchweed</name>
    <name type="synonym">Buchnera hermonthica</name>
    <dbReference type="NCBI Taxonomy" id="68872"/>
    <lineage>
        <taxon>Eukaryota</taxon>
        <taxon>Viridiplantae</taxon>
        <taxon>Streptophyta</taxon>
        <taxon>Embryophyta</taxon>
        <taxon>Tracheophyta</taxon>
        <taxon>Spermatophyta</taxon>
        <taxon>Magnoliopsida</taxon>
        <taxon>eudicotyledons</taxon>
        <taxon>Gunneridae</taxon>
        <taxon>Pentapetalae</taxon>
        <taxon>asterids</taxon>
        <taxon>lamiids</taxon>
        <taxon>Lamiales</taxon>
        <taxon>Orobanchaceae</taxon>
        <taxon>Buchnereae</taxon>
        <taxon>Striga</taxon>
    </lineage>
</organism>
<dbReference type="Pfam" id="PF05553">
    <property type="entry name" value="DUF761"/>
    <property type="match status" value="1"/>
</dbReference>
<sequence length="213" mass="24722">MAIPSTPLKTPNYSLHMFTMKTPSSSFSSMSSMKIKTVLRAFVLPRMYPISRAFGRAKSFILKLARDIHFIYLVDLPTLKKSKSNKPKKLFFGSFRLHYNWCSSHVMPLGQEGYNSSYDDPSWNSVIKPASFDNCCYHEQAQESDGELSRYLQWLEEKGNANNNNNSDNQEYCSSCNEIDKLADMFIANCHEKFRLEKQESYRRFQEMLARSV</sequence>